<dbReference type="GO" id="GO:2000032">
    <property type="term" value="P:regulation of secondary shoot formation"/>
    <property type="evidence" value="ECO:0007669"/>
    <property type="project" value="TreeGrafter"/>
</dbReference>
<dbReference type="GO" id="GO:0043565">
    <property type="term" value="F:sequence-specific DNA binding"/>
    <property type="evidence" value="ECO:0007669"/>
    <property type="project" value="TreeGrafter"/>
</dbReference>
<keyword evidence="5" id="KW-0539">Nucleus</keyword>
<dbReference type="GO" id="GO:0005634">
    <property type="term" value="C:nucleus"/>
    <property type="evidence" value="ECO:0007669"/>
    <property type="project" value="UniProtKB-SubCell"/>
</dbReference>
<evidence type="ECO:0000256" key="5">
    <source>
        <dbReference type="ARBA" id="ARBA00023242"/>
    </source>
</evidence>
<keyword evidence="2" id="KW-0805">Transcription regulation</keyword>
<evidence type="ECO:0000256" key="6">
    <source>
        <dbReference type="SAM" id="MobiDB-lite"/>
    </source>
</evidence>
<feature type="non-terminal residue" evidence="9">
    <location>
        <position position="132"/>
    </location>
</feature>
<dbReference type="AlphaFoldDB" id="A3E222"/>
<dbReference type="PROSITE" id="PS51369">
    <property type="entry name" value="TCP"/>
    <property type="match status" value="1"/>
</dbReference>
<dbReference type="InterPro" id="IPR005333">
    <property type="entry name" value="Transcription_factor_TCP"/>
</dbReference>
<reference evidence="9" key="1">
    <citation type="journal article" date="2007" name="Plant Physiol.">
        <title>Diversity and evolution of CYCLOIDEA-like TCP genes in relation to flower development in Papaveraceae.</title>
        <authorList>
            <person name="Damerval C."/>
            <person name="Le Guilloux M."/>
            <person name="Jager M."/>
            <person name="Charon C."/>
        </authorList>
    </citation>
    <scope>NUCLEOTIDE SEQUENCE</scope>
</reference>
<proteinExistence type="predicted"/>
<evidence type="ECO:0000256" key="3">
    <source>
        <dbReference type="ARBA" id="ARBA00023125"/>
    </source>
</evidence>
<feature type="domain" description="TCP" evidence="7">
    <location>
        <begin position="1"/>
        <end position="46"/>
    </location>
</feature>
<evidence type="ECO:0000259" key="8">
    <source>
        <dbReference type="PROSITE" id="PS51370"/>
    </source>
</evidence>
<dbReference type="PANTHER" id="PTHR31072">
    <property type="entry name" value="TRANSCRIPTION FACTOR TCP4-RELATED"/>
    <property type="match status" value="1"/>
</dbReference>
<keyword evidence="3" id="KW-0238">DNA-binding</keyword>
<dbReference type="PANTHER" id="PTHR31072:SF226">
    <property type="entry name" value="TRANSCRIPTION FACTOR TCP18"/>
    <property type="match status" value="1"/>
</dbReference>
<feature type="non-terminal residue" evidence="9">
    <location>
        <position position="1"/>
    </location>
</feature>
<protein>
    <submittedName>
        <fullName evidence="9">Cycloidea-like protein PapaCyL2</fullName>
    </submittedName>
</protein>
<dbReference type="GO" id="GO:0003700">
    <property type="term" value="F:DNA-binding transcription factor activity"/>
    <property type="evidence" value="ECO:0007669"/>
    <property type="project" value="InterPro"/>
</dbReference>
<dbReference type="EMBL" id="DQ659309">
    <property type="protein sequence ID" value="ABG46638.1"/>
    <property type="molecule type" value="Genomic_DNA"/>
</dbReference>
<dbReference type="Pfam" id="PF03634">
    <property type="entry name" value="TCP"/>
    <property type="match status" value="1"/>
</dbReference>
<name>A3E222_CHEMJ</name>
<evidence type="ECO:0000256" key="4">
    <source>
        <dbReference type="ARBA" id="ARBA00023163"/>
    </source>
</evidence>
<sequence length="132" mass="15108">PRDRRMRLSLAIAKKFFSLQDMLGVDKASKTIQWLLMKSKPAIKELMNKIRFSQRKHMKDGGSMNGTCMLELISELEETALFNDDDEDPRGVFSEGKTTEHSPKEKRIRGSCKAAFHPLARESRAKARARAR</sequence>
<evidence type="ECO:0000259" key="7">
    <source>
        <dbReference type="PROSITE" id="PS51369"/>
    </source>
</evidence>
<keyword evidence="4" id="KW-0804">Transcription</keyword>
<dbReference type="PROSITE" id="PS51370">
    <property type="entry name" value="R"/>
    <property type="match status" value="1"/>
</dbReference>
<comment type="subcellular location">
    <subcellularLocation>
        <location evidence="1">Nucleus</location>
    </subcellularLocation>
</comment>
<accession>A3E222</accession>
<gene>
    <name evidence="9" type="primary">CyL2</name>
</gene>
<dbReference type="InterPro" id="IPR017887">
    <property type="entry name" value="TF_TCP_subgr"/>
</dbReference>
<dbReference type="InterPro" id="IPR017888">
    <property type="entry name" value="CYC/TB1_R_domain"/>
</dbReference>
<evidence type="ECO:0000256" key="1">
    <source>
        <dbReference type="ARBA" id="ARBA00004123"/>
    </source>
</evidence>
<evidence type="ECO:0000256" key="2">
    <source>
        <dbReference type="ARBA" id="ARBA00023015"/>
    </source>
</evidence>
<organism evidence="9">
    <name type="scientific">Chelidonium majus</name>
    <name type="common">Greater celandine</name>
    <dbReference type="NCBI Taxonomy" id="71251"/>
    <lineage>
        <taxon>Eukaryota</taxon>
        <taxon>Viridiplantae</taxon>
        <taxon>Streptophyta</taxon>
        <taxon>Embryophyta</taxon>
        <taxon>Tracheophyta</taxon>
        <taxon>Spermatophyta</taxon>
        <taxon>Magnoliopsida</taxon>
        <taxon>Ranunculales</taxon>
        <taxon>Papaveraceae</taxon>
        <taxon>Papaveroideae</taxon>
        <taxon>Chelidonium</taxon>
    </lineage>
</organism>
<feature type="domain" description="R" evidence="8">
    <location>
        <begin position="121"/>
        <end position="132"/>
    </location>
</feature>
<evidence type="ECO:0000313" key="9">
    <source>
        <dbReference type="EMBL" id="ABG46638.1"/>
    </source>
</evidence>
<feature type="region of interest" description="Disordered" evidence="6">
    <location>
        <begin position="84"/>
        <end position="109"/>
    </location>
</feature>